<sequence length="341" mass="36565">MGHSRPLRNRGLAAAGVAGPRLPPTAGRLPRPRMPPASASSWATLRGSARRAALLRKIRRKSIAENTLTSVFERLRHPIRRGLSSPLRPSPRPGAPGRTRGRLPGSACSPGGPTASRSLSRLWRRGTLAPSPACRSGVRCEPAIGSTSLTCPRRGARHGRDGRRRGAKARTAVNPPSPAGRARERSLLVGLGRRNRTGHRDLTSTPLKADGVRRPGMSPTSPWPGPSATIRERGRTRGLSQLLPSTLPPGLSPVSSDRGFLRGSRPAPSPPCRPGRRTDCRASRPVAGRLPEFQPPEARDTIRSGRPPSPQVTRNGRPDGRVLTTSNSLEAARRLGQKGRR</sequence>
<feature type="compositionally biased region" description="Low complexity" evidence="1">
    <location>
        <begin position="95"/>
        <end position="105"/>
    </location>
</feature>
<organism evidence="2 3">
    <name type="scientific">Aquisphaera giovannonii</name>
    <dbReference type="NCBI Taxonomy" id="406548"/>
    <lineage>
        <taxon>Bacteria</taxon>
        <taxon>Pseudomonadati</taxon>
        <taxon>Planctomycetota</taxon>
        <taxon>Planctomycetia</taxon>
        <taxon>Isosphaerales</taxon>
        <taxon>Isosphaeraceae</taxon>
        <taxon>Aquisphaera</taxon>
    </lineage>
</organism>
<dbReference type="KEGG" id="agv:OJF2_06910"/>
<dbReference type="EMBL" id="CP042997">
    <property type="protein sequence ID" value="QEH32222.1"/>
    <property type="molecule type" value="Genomic_DNA"/>
</dbReference>
<feature type="region of interest" description="Disordered" evidence="1">
    <location>
        <begin position="1"/>
        <end position="46"/>
    </location>
</feature>
<keyword evidence="3" id="KW-1185">Reference proteome</keyword>
<evidence type="ECO:0000313" key="2">
    <source>
        <dbReference type="EMBL" id="QEH32222.1"/>
    </source>
</evidence>
<reference evidence="2 3" key="1">
    <citation type="submission" date="2019-08" db="EMBL/GenBank/DDBJ databases">
        <title>Deep-cultivation of Planctomycetes and their phenomic and genomic characterization uncovers novel biology.</title>
        <authorList>
            <person name="Wiegand S."/>
            <person name="Jogler M."/>
            <person name="Boedeker C."/>
            <person name="Pinto D."/>
            <person name="Vollmers J."/>
            <person name="Rivas-Marin E."/>
            <person name="Kohn T."/>
            <person name="Peeters S.H."/>
            <person name="Heuer A."/>
            <person name="Rast P."/>
            <person name="Oberbeckmann S."/>
            <person name="Bunk B."/>
            <person name="Jeske O."/>
            <person name="Meyerdierks A."/>
            <person name="Storesund J.E."/>
            <person name="Kallscheuer N."/>
            <person name="Luecker S."/>
            <person name="Lage O.M."/>
            <person name="Pohl T."/>
            <person name="Merkel B.J."/>
            <person name="Hornburger P."/>
            <person name="Mueller R.-W."/>
            <person name="Bruemmer F."/>
            <person name="Labrenz M."/>
            <person name="Spormann A.M."/>
            <person name="Op den Camp H."/>
            <person name="Overmann J."/>
            <person name="Amann R."/>
            <person name="Jetten M.S.M."/>
            <person name="Mascher T."/>
            <person name="Medema M.H."/>
            <person name="Devos D.P."/>
            <person name="Kaster A.-K."/>
            <person name="Ovreas L."/>
            <person name="Rohde M."/>
            <person name="Galperin M.Y."/>
            <person name="Jogler C."/>
        </authorList>
    </citation>
    <scope>NUCLEOTIDE SEQUENCE [LARGE SCALE GENOMIC DNA]</scope>
    <source>
        <strain evidence="2 3">OJF2</strain>
    </source>
</reference>
<gene>
    <name evidence="2" type="ORF">OJF2_06910</name>
</gene>
<feature type="compositionally biased region" description="Low complexity" evidence="1">
    <location>
        <begin position="36"/>
        <end position="46"/>
    </location>
</feature>
<feature type="compositionally biased region" description="Basic residues" evidence="1">
    <location>
        <begin position="154"/>
        <end position="168"/>
    </location>
</feature>
<accession>A0A5B9VVF6</accession>
<evidence type="ECO:0000313" key="3">
    <source>
        <dbReference type="Proteomes" id="UP000324233"/>
    </source>
</evidence>
<name>A0A5B9VVF6_9BACT</name>
<evidence type="ECO:0000256" key="1">
    <source>
        <dbReference type="SAM" id="MobiDB-lite"/>
    </source>
</evidence>
<feature type="region of interest" description="Disordered" evidence="1">
    <location>
        <begin position="80"/>
        <end position="341"/>
    </location>
</feature>
<protein>
    <submittedName>
        <fullName evidence="2">Uncharacterized protein</fullName>
    </submittedName>
</protein>
<proteinExistence type="predicted"/>
<dbReference type="Proteomes" id="UP000324233">
    <property type="component" value="Chromosome"/>
</dbReference>
<dbReference type="AlphaFoldDB" id="A0A5B9VVF6"/>